<gene>
    <name evidence="1" type="primary">MED33A_4</name>
    <name evidence="1" type="ORF">CK203_002688</name>
</gene>
<organism evidence="1 2">
    <name type="scientific">Vitis vinifera</name>
    <name type="common">Grape</name>
    <dbReference type="NCBI Taxonomy" id="29760"/>
    <lineage>
        <taxon>Eukaryota</taxon>
        <taxon>Viridiplantae</taxon>
        <taxon>Streptophyta</taxon>
        <taxon>Embryophyta</taxon>
        <taxon>Tracheophyta</taxon>
        <taxon>Spermatophyta</taxon>
        <taxon>Magnoliopsida</taxon>
        <taxon>eudicotyledons</taxon>
        <taxon>Gunneridae</taxon>
        <taxon>Pentapetalae</taxon>
        <taxon>rosids</taxon>
        <taxon>Vitales</taxon>
        <taxon>Vitaceae</taxon>
        <taxon>Viteae</taxon>
        <taxon>Vitis</taxon>
    </lineage>
</organism>
<name>A0A438KHY6_VITVI</name>
<reference evidence="1 2" key="1">
    <citation type="journal article" date="2018" name="PLoS Genet.">
        <title>Population sequencing reveals clonal diversity and ancestral inbreeding in the grapevine cultivar Chardonnay.</title>
        <authorList>
            <person name="Roach M.J."/>
            <person name="Johnson D.L."/>
            <person name="Bohlmann J."/>
            <person name="van Vuuren H.J."/>
            <person name="Jones S.J."/>
            <person name="Pretorius I.S."/>
            <person name="Schmidt S.A."/>
            <person name="Borneman A.R."/>
        </authorList>
    </citation>
    <scope>NUCLEOTIDE SEQUENCE [LARGE SCALE GENOMIC DNA]</scope>
    <source>
        <strain evidence="2">cv. Chardonnay</strain>
        <tissue evidence="1">Leaf</tissue>
    </source>
</reference>
<dbReference type="GO" id="GO:2000762">
    <property type="term" value="P:regulation of phenylpropanoid metabolic process"/>
    <property type="evidence" value="ECO:0007669"/>
    <property type="project" value="InterPro"/>
</dbReference>
<evidence type="ECO:0000313" key="1">
    <source>
        <dbReference type="EMBL" id="RVX20824.1"/>
    </source>
</evidence>
<dbReference type="PANTHER" id="PTHR33739:SF7">
    <property type="entry name" value="MEDIATOR OF RNA POLYMERASE II TRANSCRIPTION SUBUNIT 33B"/>
    <property type="match status" value="1"/>
</dbReference>
<sequence length="121" mass="13800">MQNWVVADRIAIRFLNLVFSYTFFFPEASLAEIEKIYEIAVNGSDDEKISAAAILCGASLVRGWNIQEHTVFFITKLLSPPVPADYSGTDSHLIGYAPFLNVLLVEYRVWIAFRFTPYMAW</sequence>
<dbReference type="InterPro" id="IPR039638">
    <property type="entry name" value="MED33A/B"/>
</dbReference>
<proteinExistence type="predicted"/>
<dbReference type="Proteomes" id="UP000288805">
    <property type="component" value="Unassembled WGS sequence"/>
</dbReference>
<dbReference type="EMBL" id="QGNW01000006">
    <property type="protein sequence ID" value="RVX20824.1"/>
    <property type="molecule type" value="Genomic_DNA"/>
</dbReference>
<dbReference type="GO" id="GO:0016592">
    <property type="term" value="C:mediator complex"/>
    <property type="evidence" value="ECO:0007669"/>
    <property type="project" value="InterPro"/>
</dbReference>
<accession>A0A438KHY6</accession>
<evidence type="ECO:0000313" key="2">
    <source>
        <dbReference type="Proteomes" id="UP000288805"/>
    </source>
</evidence>
<protein>
    <submittedName>
        <fullName evidence="1">Mediator of RNA polymerase II transcription subunit 33A</fullName>
    </submittedName>
</protein>
<comment type="caution">
    <text evidence="1">The sequence shown here is derived from an EMBL/GenBank/DDBJ whole genome shotgun (WGS) entry which is preliminary data.</text>
</comment>
<dbReference type="PANTHER" id="PTHR33739">
    <property type="entry name" value="OS07G0681500 PROTEIN"/>
    <property type="match status" value="1"/>
</dbReference>
<dbReference type="AlphaFoldDB" id="A0A438KHY6"/>